<sequence>MPFILACVVILLAIFFVRDRPVSKTWNEVKTLSPAYAVHMAALQTERVLVGLGISFG</sequence>
<accession>A0A846N4N8</accession>
<keyword evidence="2" id="KW-1185">Reference proteome</keyword>
<organism evidence="1 2">
    <name type="scientific">Rhizomicrobium palustre</name>
    <dbReference type="NCBI Taxonomy" id="189966"/>
    <lineage>
        <taxon>Bacteria</taxon>
        <taxon>Pseudomonadati</taxon>
        <taxon>Pseudomonadota</taxon>
        <taxon>Alphaproteobacteria</taxon>
        <taxon>Micropepsales</taxon>
        <taxon>Micropepsaceae</taxon>
        <taxon>Rhizomicrobium</taxon>
    </lineage>
</organism>
<evidence type="ECO:0000313" key="2">
    <source>
        <dbReference type="Proteomes" id="UP000570514"/>
    </source>
</evidence>
<reference evidence="1 2" key="1">
    <citation type="submission" date="2020-03" db="EMBL/GenBank/DDBJ databases">
        <title>Genomic Encyclopedia of Type Strains, Phase IV (KMG-IV): sequencing the most valuable type-strain genomes for metagenomic binning, comparative biology and taxonomic classification.</title>
        <authorList>
            <person name="Goeker M."/>
        </authorList>
    </citation>
    <scope>NUCLEOTIDE SEQUENCE [LARGE SCALE GENOMIC DNA]</scope>
    <source>
        <strain evidence="1 2">DSM 19867</strain>
    </source>
</reference>
<dbReference type="AlphaFoldDB" id="A0A846N4N8"/>
<dbReference type="RefSeq" id="WP_167084488.1">
    <property type="nucleotide sequence ID" value="NZ_BAAADC010000001.1"/>
</dbReference>
<dbReference type="Proteomes" id="UP000570514">
    <property type="component" value="Unassembled WGS sequence"/>
</dbReference>
<name>A0A846N4N8_9PROT</name>
<dbReference type="EMBL" id="JAASRM010000001">
    <property type="protein sequence ID" value="NIK90161.1"/>
    <property type="molecule type" value="Genomic_DNA"/>
</dbReference>
<gene>
    <name evidence="1" type="ORF">FHS83_003479</name>
</gene>
<proteinExistence type="predicted"/>
<evidence type="ECO:0000313" key="1">
    <source>
        <dbReference type="EMBL" id="NIK90161.1"/>
    </source>
</evidence>
<protein>
    <submittedName>
        <fullName evidence="1">Uncharacterized protein</fullName>
    </submittedName>
</protein>
<comment type="caution">
    <text evidence="1">The sequence shown here is derived from an EMBL/GenBank/DDBJ whole genome shotgun (WGS) entry which is preliminary data.</text>
</comment>